<dbReference type="Gene3D" id="1.20.1630.10">
    <property type="entry name" value="Formate dehydrogenase/DMSO reductase domain"/>
    <property type="match status" value="1"/>
</dbReference>
<dbReference type="AlphaFoldDB" id="A0A1F2P8H9"/>
<evidence type="ECO:0000256" key="4">
    <source>
        <dbReference type="ARBA" id="ARBA00022692"/>
    </source>
</evidence>
<name>A0A1F2P8H9_9EURY</name>
<comment type="caution">
    <text evidence="8">The sequence shown here is derived from an EMBL/GenBank/DDBJ whole genome shotgun (WGS) entry which is preliminary data.</text>
</comment>
<evidence type="ECO:0000313" key="8">
    <source>
        <dbReference type="EMBL" id="OFV67707.1"/>
    </source>
</evidence>
<protein>
    <submittedName>
        <fullName evidence="8">Polysulfide reductase, NrfD</fullName>
    </submittedName>
</protein>
<evidence type="ECO:0000256" key="6">
    <source>
        <dbReference type="ARBA" id="ARBA00023136"/>
    </source>
</evidence>
<dbReference type="EMBL" id="LYOS01000003">
    <property type="protein sequence ID" value="OFV67707.1"/>
    <property type="molecule type" value="Genomic_DNA"/>
</dbReference>
<feature type="transmembrane region" description="Helical" evidence="7">
    <location>
        <begin position="20"/>
        <end position="44"/>
    </location>
</feature>
<keyword evidence="5 7" id="KW-1133">Transmembrane helix</keyword>
<evidence type="ECO:0000256" key="7">
    <source>
        <dbReference type="SAM" id="Phobius"/>
    </source>
</evidence>
<keyword evidence="4 7" id="KW-0812">Transmembrane</keyword>
<dbReference type="Pfam" id="PF03916">
    <property type="entry name" value="NrfD"/>
    <property type="match status" value="1"/>
</dbReference>
<feature type="transmembrane region" description="Helical" evidence="7">
    <location>
        <begin position="211"/>
        <end position="232"/>
    </location>
</feature>
<dbReference type="PANTHER" id="PTHR34856">
    <property type="entry name" value="PROTEIN NRFD"/>
    <property type="match status" value="1"/>
</dbReference>
<feature type="transmembrane region" description="Helical" evidence="7">
    <location>
        <begin position="169"/>
        <end position="190"/>
    </location>
</feature>
<evidence type="ECO:0000256" key="5">
    <source>
        <dbReference type="ARBA" id="ARBA00022989"/>
    </source>
</evidence>
<sequence length="310" mass="35128">MKMIEINIIHNVAHEQYWKMLIVFYFFFTGVSAGACHYSSVYALIGYKKFAPIGKWAALISLIGFLVTPLLLIFDLEQSARFFYFMFLFNPKSAFFYGTILLAAYPMALAAYSWYLFHEKRWKSSERFKKIGPVISTVVLPLAVTVHAYTGFVFGVVKARGFWFTSVMPMYFLMGALVSGFAAVLLFAIAKQKWDNRTIGRSDMTDEVIQISRKIVAWLVCIYPAFIIPLIIMDLYGPYEAYAGGMLAIHESMFVIGDLLIGIILPLAILTHPRTRSNYFWISVACIMAIIGVFAGRYTIVYTGQLVPLS</sequence>
<evidence type="ECO:0000256" key="3">
    <source>
        <dbReference type="ARBA" id="ARBA00022475"/>
    </source>
</evidence>
<feature type="transmembrane region" description="Helical" evidence="7">
    <location>
        <begin position="94"/>
        <end position="117"/>
    </location>
</feature>
<accession>A0A1F2P8H9</accession>
<evidence type="ECO:0000256" key="1">
    <source>
        <dbReference type="ARBA" id="ARBA00004651"/>
    </source>
</evidence>
<reference evidence="8" key="1">
    <citation type="submission" date="2016-05" db="EMBL/GenBank/DDBJ databases">
        <title>Microbial consortia oxidize butane by reversing methanogenesis.</title>
        <authorList>
            <person name="Laso-Perez R."/>
            <person name="Richter M."/>
            <person name="Wegener G."/>
            <person name="Musat F."/>
        </authorList>
    </citation>
    <scope>NUCLEOTIDE SEQUENCE [LARGE SCALE GENOMIC DNA]</scope>
    <source>
        <strain evidence="8">BOX2</strain>
    </source>
</reference>
<comment type="similarity">
    <text evidence="2">Belongs to the NrfD family.</text>
</comment>
<dbReference type="InterPro" id="IPR005614">
    <property type="entry name" value="NrfD-like"/>
</dbReference>
<dbReference type="GO" id="GO:0005886">
    <property type="term" value="C:plasma membrane"/>
    <property type="evidence" value="ECO:0007669"/>
    <property type="project" value="UniProtKB-SubCell"/>
</dbReference>
<proteinExistence type="inferred from homology"/>
<organism evidence="8 9">
    <name type="scientific">Candidatus Syntropharchaeum caldarium</name>
    <dbReference type="NCBI Taxonomy" id="1838285"/>
    <lineage>
        <taxon>Archaea</taxon>
        <taxon>Methanobacteriati</taxon>
        <taxon>Methanobacteriota</taxon>
        <taxon>Stenosarchaea group</taxon>
        <taxon>Methanomicrobia</taxon>
        <taxon>Methanosarcinales</taxon>
        <taxon>ANME-2 cluster</taxon>
        <taxon>Candidatus Syntropharchaeum</taxon>
    </lineage>
</organism>
<keyword evidence="6 7" id="KW-0472">Membrane</keyword>
<feature type="transmembrane region" description="Helical" evidence="7">
    <location>
        <begin position="138"/>
        <end position="157"/>
    </location>
</feature>
<dbReference type="InterPro" id="IPR052049">
    <property type="entry name" value="Electron_transfer_protein"/>
</dbReference>
<evidence type="ECO:0000256" key="2">
    <source>
        <dbReference type="ARBA" id="ARBA00008929"/>
    </source>
</evidence>
<keyword evidence="3" id="KW-1003">Cell membrane</keyword>
<evidence type="ECO:0000313" key="9">
    <source>
        <dbReference type="Proteomes" id="UP000186940"/>
    </source>
</evidence>
<feature type="transmembrane region" description="Helical" evidence="7">
    <location>
        <begin position="252"/>
        <end position="272"/>
    </location>
</feature>
<comment type="subcellular location">
    <subcellularLocation>
        <location evidence="1">Cell membrane</location>
        <topology evidence="1">Multi-pass membrane protein</topology>
    </subcellularLocation>
</comment>
<dbReference type="Proteomes" id="UP000186940">
    <property type="component" value="Unassembled WGS sequence"/>
</dbReference>
<keyword evidence="9" id="KW-1185">Reference proteome</keyword>
<feature type="transmembrane region" description="Helical" evidence="7">
    <location>
        <begin position="279"/>
        <end position="300"/>
    </location>
</feature>
<gene>
    <name evidence="8" type="ORF">SCAL_001082</name>
</gene>
<feature type="transmembrane region" description="Helical" evidence="7">
    <location>
        <begin position="56"/>
        <end position="74"/>
    </location>
</feature>
<dbReference type="PANTHER" id="PTHR34856:SF2">
    <property type="entry name" value="PROTEIN NRFD"/>
    <property type="match status" value="1"/>
</dbReference>
<dbReference type="STRING" id="1838285.SCAL_001082"/>